<dbReference type="KEGG" id="more:E1B28_002830"/>
<dbReference type="GeneID" id="66071906"/>
<organism evidence="1 2">
    <name type="scientific">Marasmius oreades</name>
    <name type="common">fairy-ring Marasmius</name>
    <dbReference type="NCBI Taxonomy" id="181124"/>
    <lineage>
        <taxon>Eukaryota</taxon>
        <taxon>Fungi</taxon>
        <taxon>Dikarya</taxon>
        <taxon>Basidiomycota</taxon>
        <taxon>Agaricomycotina</taxon>
        <taxon>Agaricomycetes</taxon>
        <taxon>Agaricomycetidae</taxon>
        <taxon>Agaricales</taxon>
        <taxon>Marasmiineae</taxon>
        <taxon>Marasmiaceae</taxon>
        <taxon>Marasmius</taxon>
    </lineage>
</organism>
<protein>
    <submittedName>
        <fullName evidence="1">Uncharacterized protein</fullName>
    </submittedName>
</protein>
<dbReference type="RefSeq" id="XP_043003385.1">
    <property type="nucleotide sequence ID" value="XM_043159779.1"/>
</dbReference>
<dbReference type="Proteomes" id="UP001049176">
    <property type="component" value="Chromosome 10"/>
</dbReference>
<dbReference type="EMBL" id="CM032190">
    <property type="protein sequence ID" value="KAG7086914.1"/>
    <property type="molecule type" value="Genomic_DNA"/>
</dbReference>
<comment type="caution">
    <text evidence="1">The sequence shown here is derived from an EMBL/GenBank/DDBJ whole genome shotgun (WGS) entry which is preliminary data.</text>
</comment>
<dbReference type="AlphaFoldDB" id="A0A9P7UPC4"/>
<gene>
    <name evidence="1" type="ORF">E1B28_002830</name>
</gene>
<proteinExistence type="predicted"/>
<accession>A0A9P7UPC4</accession>
<keyword evidence="2" id="KW-1185">Reference proteome</keyword>
<dbReference type="OrthoDB" id="5967843at2759"/>
<evidence type="ECO:0000313" key="1">
    <source>
        <dbReference type="EMBL" id="KAG7086914.1"/>
    </source>
</evidence>
<sequence length="462" mass="53509">MQRRVLSVIFSTYQQPYHYPIRFLICSRPESWIRQEFSCFSDLTKHIELDDSFRPQYDIELYLNQQFQEIREDPSYSQVVFPNPWPSPHHVWLLVQKADGQFIFVITAMKFVKMEYTLPTDQLCIILNTICNLSSISSIYSSFDDLDQLYLMVLRANPDCDKRLLSILAVITIVPDSSPAFIELLLGLSPGMVAQTLCAMHSVLNVCGWEDDIGVYHQSFTDFLFSQARSREFYIDFLMWKDSLACQWTRLLTERCRDDPELLRTTRSAYSSSLRKLVQCWSNDCLYRVGRISSALMSEVDAFYHVALSISAELVGHKMLLQILAVILPSRGPYSPGFIQLLLGLQREDLDRALQAMDTIIHINSCSDRQPGFQCISLVDSTHYTFRDFVFSRSRSKEFFIEKCYHSNFLALKCLRLLQMDPTRHDLRVLFMGNWAHICTGIDNLSAELLFEICRMELAAPS</sequence>
<reference evidence="1" key="1">
    <citation type="journal article" date="2021" name="Genome Biol. Evol.">
        <title>The assembled and annotated genome of the fairy-ring fungus Marasmius oreades.</title>
        <authorList>
            <person name="Hiltunen M."/>
            <person name="Ament-Velasquez S.L."/>
            <person name="Johannesson H."/>
        </authorList>
    </citation>
    <scope>NUCLEOTIDE SEQUENCE</scope>
    <source>
        <strain evidence="1">03SP1</strain>
    </source>
</reference>
<name>A0A9P7UPC4_9AGAR</name>
<evidence type="ECO:0000313" key="2">
    <source>
        <dbReference type="Proteomes" id="UP001049176"/>
    </source>
</evidence>